<keyword evidence="7" id="KW-1185">Reference proteome</keyword>
<comment type="caution">
    <text evidence="6">The sequence shown here is derived from an EMBL/GenBank/DDBJ whole genome shotgun (WGS) entry which is preliminary data.</text>
</comment>
<dbReference type="Proteomes" id="UP001150942">
    <property type="component" value="Unassembled WGS sequence"/>
</dbReference>
<keyword evidence="1" id="KW-0805">Transcription regulation</keyword>
<evidence type="ECO:0000256" key="3">
    <source>
        <dbReference type="ARBA" id="ARBA00023163"/>
    </source>
</evidence>
<dbReference type="CDD" id="cd00067">
    <property type="entry name" value="GAL4"/>
    <property type="match status" value="1"/>
</dbReference>
<dbReference type="GO" id="GO:0003677">
    <property type="term" value="F:DNA binding"/>
    <property type="evidence" value="ECO:0007669"/>
    <property type="project" value="UniProtKB-KW"/>
</dbReference>
<organism evidence="6 7">
    <name type="scientific">Penicillium cf. viridicatum</name>
    <dbReference type="NCBI Taxonomy" id="2972119"/>
    <lineage>
        <taxon>Eukaryota</taxon>
        <taxon>Fungi</taxon>
        <taxon>Dikarya</taxon>
        <taxon>Ascomycota</taxon>
        <taxon>Pezizomycotina</taxon>
        <taxon>Eurotiomycetes</taxon>
        <taxon>Eurotiomycetidae</taxon>
        <taxon>Eurotiales</taxon>
        <taxon>Aspergillaceae</taxon>
        <taxon>Penicillium</taxon>
    </lineage>
</organism>
<dbReference type="EMBL" id="JAPQKQ010000002">
    <property type="protein sequence ID" value="KAJ5209662.1"/>
    <property type="molecule type" value="Genomic_DNA"/>
</dbReference>
<dbReference type="SMART" id="SM00066">
    <property type="entry name" value="GAL4"/>
    <property type="match status" value="1"/>
</dbReference>
<proteinExistence type="predicted"/>
<dbReference type="OrthoDB" id="416217at2759"/>
<reference evidence="6" key="2">
    <citation type="journal article" date="2023" name="IMA Fungus">
        <title>Comparative genomic study of the Penicillium genus elucidates a diverse pangenome and 15 lateral gene transfer events.</title>
        <authorList>
            <person name="Petersen C."/>
            <person name="Sorensen T."/>
            <person name="Nielsen M.R."/>
            <person name="Sondergaard T.E."/>
            <person name="Sorensen J.L."/>
            <person name="Fitzpatrick D.A."/>
            <person name="Frisvad J.C."/>
            <person name="Nielsen K.L."/>
        </authorList>
    </citation>
    <scope>NUCLEOTIDE SEQUENCE</scope>
    <source>
        <strain evidence="6">IBT 20477</strain>
    </source>
</reference>
<dbReference type="SUPFAM" id="SSF57701">
    <property type="entry name" value="Zn2/Cys6 DNA-binding domain"/>
    <property type="match status" value="1"/>
</dbReference>
<evidence type="ECO:0000256" key="2">
    <source>
        <dbReference type="ARBA" id="ARBA00023125"/>
    </source>
</evidence>
<dbReference type="Pfam" id="PF11951">
    <property type="entry name" value="Fungal_trans_2"/>
    <property type="match status" value="1"/>
</dbReference>
<dbReference type="InterPro" id="IPR052400">
    <property type="entry name" value="Zn2-C6_fungal_TF"/>
</dbReference>
<accession>A0A9W9MYB2</accession>
<dbReference type="PROSITE" id="PS00463">
    <property type="entry name" value="ZN2_CY6_FUNGAL_1"/>
    <property type="match status" value="1"/>
</dbReference>
<evidence type="ECO:0000313" key="7">
    <source>
        <dbReference type="Proteomes" id="UP001150942"/>
    </source>
</evidence>
<evidence type="ECO:0000256" key="4">
    <source>
        <dbReference type="ARBA" id="ARBA00023242"/>
    </source>
</evidence>
<feature type="domain" description="Zn(2)-C6 fungal-type" evidence="5">
    <location>
        <begin position="22"/>
        <end position="52"/>
    </location>
</feature>
<dbReference type="AlphaFoldDB" id="A0A9W9MYB2"/>
<dbReference type="PROSITE" id="PS50048">
    <property type="entry name" value="ZN2_CY6_FUNGAL_2"/>
    <property type="match status" value="1"/>
</dbReference>
<dbReference type="GO" id="GO:0008270">
    <property type="term" value="F:zinc ion binding"/>
    <property type="evidence" value="ECO:0007669"/>
    <property type="project" value="InterPro"/>
</dbReference>
<name>A0A9W9MYB2_9EURO</name>
<protein>
    <recommendedName>
        <fullName evidence="5">Zn(2)-C6 fungal-type domain-containing protein</fullName>
    </recommendedName>
</protein>
<gene>
    <name evidence="6" type="ORF">N7449_004041</name>
</gene>
<keyword evidence="2" id="KW-0238">DNA-binding</keyword>
<dbReference type="InterPro" id="IPR036864">
    <property type="entry name" value="Zn2-C6_fun-type_DNA-bd_sf"/>
</dbReference>
<evidence type="ECO:0000256" key="1">
    <source>
        <dbReference type="ARBA" id="ARBA00023015"/>
    </source>
</evidence>
<dbReference type="Gene3D" id="4.10.240.10">
    <property type="entry name" value="Zn(2)-C6 fungal-type DNA-binding domain"/>
    <property type="match status" value="1"/>
</dbReference>
<keyword evidence="4" id="KW-0539">Nucleus</keyword>
<dbReference type="Pfam" id="PF00172">
    <property type="entry name" value="Zn_clus"/>
    <property type="match status" value="1"/>
</dbReference>
<dbReference type="PANTHER" id="PTHR47657">
    <property type="entry name" value="STEROL REGULATORY ELEMENT-BINDING PROTEIN ECM22"/>
    <property type="match status" value="1"/>
</dbReference>
<sequence length="429" mass="49386">MMDISDAKPIKARRTHRKSRLGCTNCKKRRIKCDEKRPACSNCSNHLIECGYHITTESPRSESPKCSELSTERPCPRRYRPHRYATGGLKQTFKLSKTQPSRFTQSTGTQCSLSSGLIGTISLADLQLLHHYTIDTYQTMTSGPDLHNVWQKHLVQWGIEFPYILHLVLALSALHLAHEKPDLQDQYIQQADNHFSFGVRSVTSVISELNADSCQKVYMSAVMICFIYFGRGPRPGEYLIFSDSGPAEWLVLMRGVRLIATSHHAKVFSGILEPGPNDRSRDLTPEMRIKLHEHTVYTEAVQQLVERDIADDEIRGRYLAAIENLLEIMREVYERRSGGSSGVDLMDLLMGWFYRLPEEMIGSLEQKEPHSLVMLAYWVVLLKYMDSAWFMDGWAEHMLSGISTYLHEDFHQWIEWPLKKVYQTQTQIE</sequence>
<dbReference type="GO" id="GO:0000981">
    <property type="term" value="F:DNA-binding transcription factor activity, RNA polymerase II-specific"/>
    <property type="evidence" value="ECO:0007669"/>
    <property type="project" value="InterPro"/>
</dbReference>
<dbReference type="PANTHER" id="PTHR47657:SF13">
    <property type="entry name" value="ZN(2)-C6 FUNGAL-TYPE DOMAIN-CONTAINING PROTEIN-RELATED"/>
    <property type="match status" value="1"/>
</dbReference>
<dbReference type="InterPro" id="IPR021858">
    <property type="entry name" value="Fun_TF"/>
</dbReference>
<evidence type="ECO:0000259" key="5">
    <source>
        <dbReference type="PROSITE" id="PS50048"/>
    </source>
</evidence>
<reference evidence="6" key="1">
    <citation type="submission" date="2022-11" db="EMBL/GenBank/DDBJ databases">
        <authorList>
            <person name="Petersen C."/>
        </authorList>
    </citation>
    <scope>NUCLEOTIDE SEQUENCE</scope>
    <source>
        <strain evidence="6">IBT 20477</strain>
    </source>
</reference>
<dbReference type="InterPro" id="IPR001138">
    <property type="entry name" value="Zn2Cys6_DnaBD"/>
</dbReference>
<evidence type="ECO:0000313" key="6">
    <source>
        <dbReference type="EMBL" id="KAJ5209662.1"/>
    </source>
</evidence>
<keyword evidence="3" id="KW-0804">Transcription</keyword>